<feature type="compositionally biased region" description="Polar residues" evidence="1">
    <location>
        <begin position="92"/>
        <end position="103"/>
    </location>
</feature>
<reference evidence="3 4" key="1">
    <citation type="submission" date="2019-01" db="EMBL/GenBank/DDBJ databases">
        <title>Draft genome sequence of Cellulomonas takizawaensis strain TKZ-21.</title>
        <authorList>
            <person name="Yamamura H."/>
            <person name="Hayashi T."/>
            <person name="Hamada M."/>
            <person name="Serisawa Y."/>
            <person name="Matsuyama K."/>
            <person name="Nakagawa Y."/>
            <person name="Otoguro M."/>
            <person name="Yanagida F."/>
            <person name="Hayakawa M."/>
        </authorList>
    </citation>
    <scope>NUCLEOTIDE SEQUENCE [LARGE SCALE GENOMIC DNA]</scope>
    <source>
        <strain evidence="3 4">NBRC12680</strain>
    </source>
</reference>
<evidence type="ECO:0000256" key="1">
    <source>
        <dbReference type="SAM" id="MobiDB-lite"/>
    </source>
</evidence>
<keyword evidence="2" id="KW-0472">Membrane</keyword>
<evidence type="ECO:0000313" key="4">
    <source>
        <dbReference type="Proteomes" id="UP000289954"/>
    </source>
</evidence>
<evidence type="ECO:0000256" key="2">
    <source>
        <dbReference type="SAM" id="Phobius"/>
    </source>
</evidence>
<keyword evidence="2" id="KW-0812">Transmembrane</keyword>
<proteinExistence type="predicted"/>
<dbReference type="EMBL" id="BIMR01000038">
    <property type="protein sequence ID" value="GCE75641.1"/>
    <property type="molecule type" value="Genomic_DNA"/>
</dbReference>
<accession>A0A402DNI9</accession>
<feature type="transmembrane region" description="Helical" evidence="2">
    <location>
        <begin position="156"/>
        <end position="173"/>
    </location>
</feature>
<keyword evidence="2" id="KW-1133">Transmembrane helix</keyword>
<feature type="region of interest" description="Disordered" evidence="1">
    <location>
        <begin position="88"/>
        <end position="119"/>
    </location>
</feature>
<evidence type="ECO:0000313" key="3">
    <source>
        <dbReference type="EMBL" id="GCE75641.1"/>
    </source>
</evidence>
<dbReference type="RefSeq" id="WP_165446633.1">
    <property type="nucleotide sequence ID" value="NZ_BIMR01000038.1"/>
</dbReference>
<dbReference type="Proteomes" id="UP000289954">
    <property type="component" value="Unassembled WGS sequence"/>
</dbReference>
<feature type="region of interest" description="Disordered" evidence="1">
    <location>
        <begin position="194"/>
        <end position="213"/>
    </location>
</feature>
<feature type="transmembrane region" description="Helical" evidence="2">
    <location>
        <begin position="127"/>
        <end position="150"/>
    </location>
</feature>
<dbReference type="AlphaFoldDB" id="A0A402DNI9"/>
<protein>
    <submittedName>
        <fullName evidence="3">Uncharacterized protein</fullName>
    </submittedName>
</protein>
<keyword evidence="4" id="KW-1185">Reference proteome</keyword>
<comment type="caution">
    <text evidence="3">The sequence shown here is derived from an EMBL/GenBank/DDBJ whole genome shotgun (WGS) entry which is preliminary data.</text>
</comment>
<name>A0A402DNI9_9CELL</name>
<organism evidence="3 4">
    <name type="scientific">Cellulomonas biazotea</name>
    <dbReference type="NCBI Taxonomy" id="1709"/>
    <lineage>
        <taxon>Bacteria</taxon>
        <taxon>Bacillati</taxon>
        <taxon>Actinomycetota</taxon>
        <taxon>Actinomycetes</taxon>
        <taxon>Micrococcales</taxon>
        <taxon>Cellulomonadaceae</taxon>
        <taxon>Cellulomonas</taxon>
    </lineage>
</organism>
<gene>
    <name evidence="3" type="ORF">CBZ_06970</name>
</gene>
<sequence>MHHRPSPSSRPPLVRDVDLSDQQRAWMPATAWDAFGQWPCASKVELADRLEFLTHAGGWDWRSVATAARAYPGWRVELQGDGFLTIAPPQGQDPTDATATASGARTPPTVEAPSDQKSTRWQTSKPALAWFAEAITGAWICLVVALNRALRHDDTLVVGTLLLAASMILLMRLDARREYHRGWADARLHAATLPHPVQRPRQPPDQPRTLHEPWHRSTLFVAATRTTGQAARRPSDEADET</sequence>